<accession>A0AC58IGG2</accession>
<reference evidence="2" key="1">
    <citation type="submission" date="2025-08" db="UniProtKB">
        <authorList>
            <consortium name="RefSeq"/>
        </authorList>
    </citation>
    <scope>IDENTIFICATION</scope>
    <source>
        <strain evidence="2">Tuebingen</strain>
        <tissue evidence="2">Fibroblasts and whole tissue</tissue>
    </source>
</reference>
<keyword evidence="1" id="KW-1185">Reference proteome</keyword>
<evidence type="ECO:0000313" key="1">
    <source>
        <dbReference type="Proteomes" id="UP000000437"/>
    </source>
</evidence>
<evidence type="ECO:0000313" key="2">
    <source>
        <dbReference type="RefSeq" id="XP_073793319.1"/>
    </source>
</evidence>
<name>A0AC58IGG2_DANRE</name>
<dbReference type="RefSeq" id="XP_073793319.1">
    <property type="nucleotide sequence ID" value="XM_073937218.1"/>
</dbReference>
<sequence length="442" mass="49646">MKVLFSLFLLLFLTLHENGVSGVGKDDVSVSRGDSVTLHTGVKTNQQYIIVWLYEGIRIAVIRGDLSYICTDVQCNNGTERFRDRLKLDHLTGSLTVMNTRLRDAGEYQLLISSSKSINEMIFRVVVKDVYWVDEDDNDEESVSVIEGDSVTLHTGVKTDQQDRIVWFNEGSRVAVISGDLNVICTDVQCDNSTTRFKNRLNLDHQTGSLTIMNSRNTDAGEYQLLIFSSFRLSKKIFRVVVHDVHWVQEVKVEVSVTDGYSVTLNTDTTTKQLHKIKWYFNNICVAQIRGDLSYICTDVQCDEGAERFGDRLKLDHQTGSLTIMNIRNRDRGEYKLEIISNRGSRRKIFRVLVDDSGPFSAAVPRLYEIVAIAAAVLLLAAAVSGVICCYKSKANGKNSRRQRSDQAKGVEDCPDQNDTLLMKTISNSSTNQTEAAIETPT</sequence>
<gene>
    <name evidence="2" type="primary">si:ch73-213k20.5</name>
</gene>
<organism evidence="1 2">
    <name type="scientific">Danio rerio</name>
    <name type="common">Zebrafish</name>
    <name type="synonym">Brachydanio rerio</name>
    <dbReference type="NCBI Taxonomy" id="7955"/>
    <lineage>
        <taxon>Eukaryota</taxon>
        <taxon>Metazoa</taxon>
        <taxon>Chordata</taxon>
        <taxon>Craniata</taxon>
        <taxon>Vertebrata</taxon>
        <taxon>Euteleostomi</taxon>
        <taxon>Actinopterygii</taxon>
        <taxon>Neopterygii</taxon>
        <taxon>Teleostei</taxon>
        <taxon>Ostariophysi</taxon>
        <taxon>Cypriniformes</taxon>
        <taxon>Danionidae</taxon>
        <taxon>Danioninae</taxon>
        <taxon>Danio</taxon>
    </lineage>
</organism>
<dbReference type="Proteomes" id="UP000000437">
    <property type="component" value="Chromosome 22"/>
</dbReference>
<protein>
    <submittedName>
        <fullName evidence="2">Uncharacterized protein si:ch73-213k20.5 isoform X1</fullName>
    </submittedName>
</protein>
<proteinExistence type="predicted"/>